<comment type="caution">
    <text evidence="4">The sequence shown here is derived from an EMBL/GenBank/DDBJ whole genome shotgun (WGS) entry which is preliminary data.</text>
</comment>
<dbReference type="InterPro" id="IPR009057">
    <property type="entry name" value="Homeodomain-like_sf"/>
</dbReference>
<keyword evidence="5" id="KW-1185">Reference proteome</keyword>
<sequence>MTGKRTLVLDTALRLLGERGPRALTHRAVDEAAGLPAGSASNYFRTRAALLIGITGRLEERDRAAWDRAPTPRDTAELVEVLCAVLRHAVTADEPATRARYALTLEARELPEVWEALRAGHLRLTTWLTGHLRAATGDAAIPEAAVRPLIDYIDGFALHHALIGAFDTATVRSTLRTLVTAATTLDLKQS</sequence>
<gene>
    <name evidence="4" type="ORF">ACFO0B_27845</name>
</gene>
<evidence type="ECO:0000256" key="2">
    <source>
        <dbReference type="PROSITE-ProRule" id="PRU00335"/>
    </source>
</evidence>
<evidence type="ECO:0000259" key="3">
    <source>
        <dbReference type="PROSITE" id="PS50977"/>
    </source>
</evidence>
<dbReference type="Proteomes" id="UP001595696">
    <property type="component" value="Unassembled WGS sequence"/>
</dbReference>
<proteinExistence type="predicted"/>
<reference evidence="5" key="1">
    <citation type="journal article" date="2019" name="Int. J. Syst. Evol. Microbiol.">
        <title>The Global Catalogue of Microorganisms (GCM) 10K type strain sequencing project: providing services to taxonomists for standard genome sequencing and annotation.</title>
        <authorList>
            <consortium name="The Broad Institute Genomics Platform"/>
            <consortium name="The Broad Institute Genome Sequencing Center for Infectious Disease"/>
            <person name="Wu L."/>
            <person name="Ma J."/>
        </authorList>
    </citation>
    <scope>NUCLEOTIDE SEQUENCE [LARGE SCALE GENOMIC DNA]</scope>
    <source>
        <strain evidence="5">CGMCC 4.7330</strain>
    </source>
</reference>
<dbReference type="InterPro" id="IPR001647">
    <property type="entry name" value="HTH_TetR"/>
</dbReference>
<feature type="DNA-binding region" description="H-T-H motif" evidence="2">
    <location>
        <begin position="25"/>
        <end position="44"/>
    </location>
</feature>
<dbReference type="RefSeq" id="WP_378616020.1">
    <property type="nucleotide sequence ID" value="NZ_JBHSAX010000023.1"/>
</dbReference>
<dbReference type="EMBL" id="JBHSAX010000023">
    <property type="protein sequence ID" value="MFC3965820.1"/>
    <property type="molecule type" value="Genomic_DNA"/>
</dbReference>
<protein>
    <submittedName>
        <fullName evidence="4">TetR/AcrR family transcriptional regulator</fullName>
    </submittedName>
</protein>
<name>A0ABV8E070_9NOCA</name>
<feature type="domain" description="HTH tetR-type" evidence="3">
    <location>
        <begin position="2"/>
        <end position="62"/>
    </location>
</feature>
<evidence type="ECO:0000256" key="1">
    <source>
        <dbReference type="ARBA" id="ARBA00023125"/>
    </source>
</evidence>
<dbReference type="SUPFAM" id="SSF46689">
    <property type="entry name" value="Homeodomain-like"/>
    <property type="match status" value="1"/>
</dbReference>
<dbReference type="Pfam" id="PF17940">
    <property type="entry name" value="TetR_C_31"/>
    <property type="match status" value="1"/>
</dbReference>
<evidence type="ECO:0000313" key="5">
    <source>
        <dbReference type="Proteomes" id="UP001595696"/>
    </source>
</evidence>
<dbReference type="Gene3D" id="1.10.357.10">
    <property type="entry name" value="Tetracycline Repressor, domain 2"/>
    <property type="match status" value="1"/>
</dbReference>
<dbReference type="InterPro" id="IPR041583">
    <property type="entry name" value="TetR_C_31"/>
</dbReference>
<keyword evidence="1 2" id="KW-0238">DNA-binding</keyword>
<evidence type="ECO:0000313" key="4">
    <source>
        <dbReference type="EMBL" id="MFC3965820.1"/>
    </source>
</evidence>
<dbReference type="Pfam" id="PF00440">
    <property type="entry name" value="TetR_N"/>
    <property type="match status" value="1"/>
</dbReference>
<dbReference type="PROSITE" id="PS50977">
    <property type="entry name" value="HTH_TETR_2"/>
    <property type="match status" value="1"/>
</dbReference>
<accession>A0ABV8E070</accession>
<organism evidence="4 5">
    <name type="scientific">Nocardia jiangsuensis</name>
    <dbReference type="NCBI Taxonomy" id="1691563"/>
    <lineage>
        <taxon>Bacteria</taxon>
        <taxon>Bacillati</taxon>
        <taxon>Actinomycetota</taxon>
        <taxon>Actinomycetes</taxon>
        <taxon>Mycobacteriales</taxon>
        <taxon>Nocardiaceae</taxon>
        <taxon>Nocardia</taxon>
    </lineage>
</organism>